<gene>
    <name evidence="1" type="ORF">ACFSQJ_01700</name>
</gene>
<reference evidence="2" key="1">
    <citation type="journal article" date="2019" name="Int. J. Syst. Evol. Microbiol.">
        <title>The Global Catalogue of Microorganisms (GCM) 10K type strain sequencing project: providing services to taxonomists for standard genome sequencing and annotation.</title>
        <authorList>
            <consortium name="The Broad Institute Genomics Platform"/>
            <consortium name="The Broad Institute Genome Sequencing Center for Infectious Disease"/>
            <person name="Wu L."/>
            <person name="Ma J."/>
        </authorList>
    </citation>
    <scope>NUCLEOTIDE SEQUENCE [LARGE SCALE GENOMIC DNA]</scope>
    <source>
        <strain evidence="2">KCTC 52368</strain>
    </source>
</reference>
<organism evidence="1 2">
    <name type="scientific">Croceitalea marina</name>
    <dbReference type="NCBI Taxonomy" id="1775166"/>
    <lineage>
        <taxon>Bacteria</taxon>
        <taxon>Pseudomonadati</taxon>
        <taxon>Bacteroidota</taxon>
        <taxon>Flavobacteriia</taxon>
        <taxon>Flavobacteriales</taxon>
        <taxon>Flavobacteriaceae</taxon>
        <taxon>Croceitalea</taxon>
    </lineage>
</organism>
<dbReference type="SUPFAM" id="SSF55486">
    <property type="entry name" value="Metalloproteases ('zincins'), catalytic domain"/>
    <property type="match status" value="1"/>
</dbReference>
<dbReference type="RefSeq" id="WP_377765044.1">
    <property type="nucleotide sequence ID" value="NZ_JBHULB010000005.1"/>
</dbReference>
<comment type="caution">
    <text evidence="1">The sequence shown here is derived from an EMBL/GenBank/DDBJ whole genome shotgun (WGS) entry which is preliminary data.</text>
</comment>
<proteinExistence type="predicted"/>
<dbReference type="InterPro" id="IPR024079">
    <property type="entry name" value="MetalloPept_cat_dom_sf"/>
</dbReference>
<keyword evidence="2" id="KW-1185">Reference proteome</keyword>
<dbReference type="EMBL" id="JBHULB010000005">
    <property type="protein sequence ID" value="MFD2585623.1"/>
    <property type="molecule type" value="Genomic_DNA"/>
</dbReference>
<protein>
    <recommendedName>
        <fullName evidence="3">Peptidase M10 metallopeptidase domain-containing protein</fullName>
    </recommendedName>
</protein>
<sequence length="343" mass="36894">MKKTLFACAFAGVLLFSCEVEEETQNLELQTVNLSMKNMVAVDIAQLPPATPIAKLDLKTSNLQFAKANNTEQNEFSELQSRADALNALLIPYGVQLEKMEYYSADAAGRTVFFSDTGNKQLGSDFVPNDPRNAGGETVPYIIDGTQLTTASGLNTFGAIENVMNTWNEVTCSDGLELPNFGVSPTDIGFISNVFFGFGGSNGFFPGIIVQAGILPSDFFDLVAPGGGSFILGVTFTLTYIEDINEDGVGDVAIKEIYYNDAFNWQDTVATGGGVDFETVALHETGHALSQAHFGKVSITESNGKVHFSPRALMNAGYSGVNRVVEKTDKAGHCSNWGNWPNN</sequence>
<dbReference type="Gene3D" id="3.40.390.10">
    <property type="entry name" value="Collagenase (Catalytic Domain)"/>
    <property type="match status" value="1"/>
</dbReference>
<dbReference type="Proteomes" id="UP001597526">
    <property type="component" value="Unassembled WGS sequence"/>
</dbReference>
<evidence type="ECO:0008006" key="3">
    <source>
        <dbReference type="Google" id="ProtNLM"/>
    </source>
</evidence>
<name>A0ABW5MTW9_9FLAO</name>
<evidence type="ECO:0000313" key="2">
    <source>
        <dbReference type="Proteomes" id="UP001597526"/>
    </source>
</evidence>
<dbReference type="PROSITE" id="PS51257">
    <property type="entry name" value="PROKAR_LIPOPROTEIN"/>
    <property type="match status" value="1"/>
</dbReference>
<evidence type="ECO:0000313" key="1">
    <source>
        <dbReference type="EMBL" id="MFD2585623.1"/>
    </source>
</evidence>
<accession>A0ABW5MTW9</accession>